<evidence type="ECO:0000313" key="1">
    <source>
        <dbReference type="EMBL" id="GAA0173181.1"/>
    </source>
</evidence>
<organism evidence="1 2">
    <name type="scientific">Lithospermum erythrorhizon</name>
    <name type="common">Purple gromwell</name>
    <name type="synonym">Lithospermum officinale var. erythrorhizon</name>
    <dbReference type="NCBI Taxonomy" id="34254"/>
    <lineage>
        <taxon>Eukaryota</taxon>
        <taxon>Viridiplantae</taxon>
        <taxon>Streptophyta</taxon>
        <taxon>Embryophyta</taxon>
        <taxon>Tracheophyta</taxon>
        <taxon>Spermatophyta</taxon>
        <taxon>Magnoliopsida</taxon>
        <taxon>eudicotyledons</taxon>
        <taxon>Gunneridae</taxon>
        <taxon>Pentapetalae</taxon>
        <taxon>asterids</taxon>
        <taxon>lamiids</taxon>
        <taxon>Boraginales</taxon>
        <taxon>Boraginaceae</taxon>
        <taxon>Boraginoideae</taxon>
        <taxon>Lithospermeae</taxon>
        <taxon>Lithospermum</taxon>
    </lineage>
</organism>
<protein>
    <submittedName>
        <fullName evidence="1">Uncharacterized protein</fullName>
    </submittedName>
</protein>
<proteinExistence type="predicted"/>
<name>A0AAV3RD93_LITER</name>
<dbReference type="Proteomes" id="UP001454036">
    <property type="component" value="Unassembled WGS sequence"/>
</dbReference>
<gene>
    <name evidence="1" type="ORF">LIER_26850</name>
</gene>
<sequence length="115" mass="14017">MDNASDLTSGRIALDECHYVRTNFIEWSQLLKTTLQYEDKEYVLEINFPRILEDDDIVHHKREYMEYLDDAKETKFIMQVVTNNSFKRRFELSNPKEIYDQLKFDFIERMKSKCF</sequence>
<accession>A0AAV3RD93</accession>
<evidence type="ECO:0000313" key="2">
    <source>
        <dbReference type="Proteomes" id="UP001454036"/>
    </source>
</evidence>
<dbReference type="EMBL" id="BAABME010008478">
    <property type="protein sequence ID" value="GAA0173181.1"/>
    <property type="molecule type" value="Genomic_DNA"/>
</dbReference>
<dbReference type="AlphaFoldDB" id="A0AAV3RD93"/>
<comment type="caution">
    <text evidence="1">The sequence shown here is derived from an EMBL/GenBank/DDBJ whole genome shotgun (WGS) entry which is preliminary data.</text>
</comment>
<reference evidence="1 2" key="1">
    <citation type="submission" date="2024-01" db="EMBL/GenBank/DDBJ databases">
        <title>The complete chloroplast genome sequence of Lithospermum erythrorhizon: insights into the phylogenetic relationship among Boraginaceae species and the maternal lineages of purple gromwells.</title>
        <authorList>
            <person name="Okada T."/>
            <person name="Watanabe K."/>
        </authorList>
    </citation>
    <scope>NUCLEOTIDE SEQUENCE [LARGE SCALE GENOMIC DNA]</scope>
</reference>
<keyword evidence="2" id="KW-1185">Reference proteome</keyword>